<evidence type="ECO:0000313" key="3">
    <source>
        <dbReference type="EMBL" id="APH01976.1"/>
    </source>
</evidence>
<reference evidence="3 5" key="1">
    <citation type="submission" date="2015-11" db="EMBL/GenBank/DDBJ databases">
        <authorList>
            <person name="Zhang Y."/>
            <person name="Guo Z."/>
        </authorList>
    </citation>
    <scope>NUCLEOTIDE SEQUENCE [LARGE SCALE GENOMIC DNA]</scope>
    <source>
        <strain evidence="3 5">YFY001</strain>
    </source>
</reference>
<evidence type="ECO:0000313" key="6">
    <source>
        <dbReference type="Proteomes" id="UP000593998"/>
    </source>
</evidence>
<evidence type="ECO:0000256" key="1">
    <source>
        <dbReference type="SAM" id="Phobius"/>
    </source>
</evidence>
<evidence type="ECO:0000313" key="4">
    <source>
        <dbReference type="EMBL" id="QOK21907.1"/>
    </source>
</evidence>
<organism evidence="3 5">
    <name type="scientific">Janibacter indicus</name>
    <dbReference type="NCBI Taxonomy" id="857417"/>
    <lineage>
        <taxon>Bacteria</taxon>
        <taxon>Bacillati</taxon>
        <taxon>Actinomycetota</taxon>
        <taxon>Actinomycetes</taxon>
        <taxon>Micrococcales</taxon>
        <taxon>Intrasporangiaceae</taxon>
        <taxon>Janibacter</taxon>
    </lineage>
</organism>
<dbReference type="RefSeq" id="WP_072625129.1">
    <property type="nucleotide sequence ID" value="NZ_CP013290.1"/>
</dbReference>
<protein>
    <recommendedName>
        <fullName evidence="2">Putative Flp pilus-assembly TadG-like N-terminal domain-containing protein</fullName>
    </recommendedName>
</protein>
<keyword evidence="1" id="KW-1133">Transmembrane helix</keyword>
<feature type="transmembrane region" description="Helical" evidence="1">
    <location>
        <begin position="20"/>
        <end position="40"/>
    </location>
</feature>
<dbReference type="Pfam" id="PF13400">
    <property type="entry name" value="Tad"/>
    <property type="match status" value="1"/>
</dbReference>
<dbReference type="Proteomes" id="UP000593998">
    <property type="component" value="Chromosome"/>
</dbReference>
<accession>A0A1L3MI70</accession>
<name>A0A1L3MI70_9MICO</name>
<feature type="domain" description="Putative Flp pilus-assembly TadG-like N-terminal" evidence="2">
    <location>
        <begin position="17"/>
        <end position="61"/>
    </location>
</feature>
<proteinExistence type="predicted"/>
<dbReference type="InterPro" id="IPR028087">
    <property type="entry name" value="Tad_N"/>
</dbReference>
<reference evidence="4 6" key="2">
    <citation type="submission" date="2020-10" db="EMBL/GenBank/DDBJ databases">
        <title>Janibacter indicus TT2 genome sequence.</title>
        <authorList>
            <person name="Lee K."/>
            <person name="Ganzorig M."/>
        </authorList>
    </citation>
    <scope>NUCLEOTIDE SEQUENCE [LARGE SCALE GENOMIC DNA]</scope>
    <source>
        <strain evidence="4 6">TT2</strain>
    </source>
</reference>
<keyword evidence="1" id="KW-0472">Membrane</keyword>
<evidence type="ECO:0000313" key="5">
    <source>
        <dbReference type="Proteomes" id="UP000182938"/>
    </source>
</evidence>
<gene>
    <name evidence="3" type="ORF">ASJ30_10930</name>
    <name evidence="4" type="ORF">IGS73_12375</name>
</gene>
<keyword evidence="1" id="KW-0812">Transmembrane</keyword>
<sequence length="158" mass="16186">MTSLRARAVARCRDDSGQLTLLITGLTVVVLTLIIGALAVTSVQISRMRLLDAADSAALDATDDSAKLVYDRGLGTDLPLDDATVQASAADHLAGRSRPHGLESWKVASGTGSPDGRTAVVRLSGEADLPLIGGLLRDLGGSVTVTVESRARAGVTPG</sequence>
<dbReference type="Proteomes" id="UP000182938">
    <property type="component" value="Chromosome"/>
</dbReference>
<dbReference type="EMBL" id="CP013290">
    <property type="protein sequence ID" value="APH01976.1"/>
    <property type="molecule type" value="Genomic_DNA"/>
</dbReference>
<dbReference type="KEGG" id="jte:ASJ30_10930"/>
<keyword evidence="5" id="KW-1185">Reference proteome</keyword>
<dbReference type="AlphaFoldDB" id="A0A1L3MI70"/>
<dbReference type="EMBL" id="CP062789">
    <property type="protein sequence ID" value="QOK21907.1"/>
    <property type="molecule type" value="Genomic_DNA"/>
</dbReference>
<evidence type="ECO:0000259" key="2">
    <source>
        <dbReference type="Pfam" id="PF13400"/>
    </source>
</evidence>